<evidence type="ECO:0000313" key="3">
    <source>
        <dbReference type="Proteomes" id="UP000823775"/>
    </source>
</evidence>
<dbReference type="PROSITE" id="PS00107">
    <property type="entry name" value="PROTEIN_KINASE_ATP"/>
    <property type="match status" value="1"/>
</dbReference>
<sequence>MASISVFDSKFPQQVLKETPLFQLLPFHLPNSEEKNREKENPYQRFFRITTSIMRPLRAAGSSSEQQDPSVSFPLPLSLTMSELTRVNCIGSGFGSSVYKVQHRPTGELYALKVISCIHEDSVRDQMCREIEIVLDVDNPVFRSGPVPIISFITHRGLQIVCIAGRVRPCSLLWLFSISVYVGRVGS</sequence>
<reference evidence="2 3" key="1">
    <citation type="journal article" date="2021" name="BMC Genomics">
        <title>Datura genome reveals duplications of psychoactive alkaloid biosynthetic genes and high mutation rate following tissue culture.</title>
        <authorList>
            <person name="Rajewski A."/>
            <person name="Carter-House D."/>
            <person name="Stajich J."/>
            <person name="Litt A."/>
        </authorList>
    </citation>
    <scope>NUCLEOTIDE SEQUENCE [LARGE SCALE GENOMIC DNA]</scope>
    <source>
        <strain evidence="2">AR-01</strain>
    </source>
</reference>
<evidence type="ECO:0000256" key="1">
    <source>
        <dbReference type="PROSITE-ProRule" id="PRU10141"/>
    </source>
</evidence>
<feature type="binding site" evidence="1">
    <location>
        <position position="113"/>
    </location>
    <ligand>
        <name>ATP</name>
        <dbReference type="ChEBI" id="CHEBI:30616"/>
    </ligand>
</feature>
<dbReference type="EMBL" id="JACEIK010001637">
    <property type="protein sequence ID" value="MCD7470994.1"/>
    <property type="molecule type" value="Genomic_DNA"/>
</dbReference>
<dbReference type="Gene3D" id="3.30.200.20">
    <property type="entry name" value="Phosphorylase Kinase, domain 1"/>
    <property type="match status" value="1"/>
</dbReference>
<keyword evidence="1" id="KW-0547">Nucleotide-binding</keyword>
<comment type="caution">
    <text evidence="2">The sequence shown here is derived from an EMBL/GenBank/DDBJ whole genome shotgun (WGS) entry which is preliminary data.</text>
</comment>
<keyword evidence="3" id="KW-1185">Reference proteome</keyword>
<dbReference type="Proteomes" id="UP000823775">
    <property type="component" value="Unassembled WGS sequence"/>
</dbReference>
<accession>A0ABS8TKB4</accession>
<proteinExistence type="predicted"/>
<keyword evidence="1" id="KW-0067">ATP-binding</keyword>
<dbReference type="SUPFAM" id="SSF56112">
    <property type="entry name" value="Protein kinase-like (PK-like)"/>
    <property type="match status" value="1"/>
</dbReference>
<gene>
    <name evidence="2" type="ORF">HAX54_011251</name>
</gene>
<organism evidence="2 3">
    <name type="scientific">Datura stramonium</name>
    <name type="common">Jimsonweed</name>
    <name type="synonym">Common thornapple</name>
    <dbReference type="NCBI Taxonomy" id="4076"/>
    <lineage>
        <taxon>Eukaryota</taxon>
        <taxon>Viridiplantae</taxon>
        <taxon>Streptophyta</taxon>
        <taxon>Embryophyta</taxon>
        <taxon>Tracheophyta</taxon>
        <taxon>Spermatophyta</taxon>
        <taxon>Magnoliopsida</taxon>
        <taxon>eudicotyledons</taxon>
        <taxon>Gunneridae</taxon>
        <taxon>Pentapetalae</taxon>
        <taxon>asterids</taxon>
        <taxon>lamiids</taxon>
        <taxon>Solanales</taxon>
        <taxon>Solanaceae</taxon>
        <taxon>Solanoideae</taxon>
        <taxon>Datureae</taxon>
        <taxon>Datura</taxon>
    </lineage>
</organism>
<name>A0ABS8TKB4_DATST</name>
<evidence type="ECO:0008006" key="4">
    <source>
        <dbReference type="Google" id="ProtNLM"/>
    </source>
</evidence>
<dbReference type="InterPro" id="IPR017441">
    <property type="entry name" value="Protein_kinase_ATP_BS"/>
</dbReference>
<evidence type="ECO:0000313" key="2">
    <source>
        <dbReference type="EMBL" id="MCD7470994.1"/>
    </source>
</evidence>
<dbReference type="InterPro" id="IPR011009">
    <property type="entry name" value="Kinase-like_dom_sf"/>
</dbReference>
<protein>
    <recommendedName>
        <fullName evidence="4">Protein kinase domain-containing protein</fullName>
    </recommendedName>
</protein>